<dbReference type="EMBL" id="VSRR010013402">
    <property type="protein sequence ID" value="MPC55742.1"/>
    <property type="molecule type" value="Genomic_DNA"/>
</dbReference>
<evidence type="ECO:0000313" key="2">
    <source>
        <dbReference type="EMBL" id="MPC55742.1"/>
    </source>
</evidence>
<dbReference type="Proteomes" id="UP000324222">
    <property type="component" value="Unassembled WGS sequence"/>
</dbReference>
<sequence length="78" mass="8595">MIKEHQDPFSSPSSTSLIPAPPPHVLTSGVVTHCGRAQRRTDAPLTPRDSDLYTRQPVATCAKGKGSLRKEENREQRT</sequence>
<proteinExistence type="predicted"/>
<name>A0A5B7GA45_PORTR</name>
<gene>
    <name evidence="2" type="ORF">E2C01_049685</name>
</gene>
<feature type="region of interest" description="Disordered" evidence="1">
    <location>
        <begin position="1"/>
        <end position="78"/>
    </location>
</feature>
<protein>
    <submittedName>
        <fullName evidence="2">Uncharacterized protein</fullName>
    </submittedName>
</protein>
<evidence type="ECO:0000256" key="1">
    <source>
        <dbReference type="SAM" id="MobiDB-lite"/>
    </source>
</evidence>
<reference evidence="2 3" key="1">
    <citation type="submission" date="2019-05" db="EMBL/GenBank/DDBJ databases">
        <title>Another draft genome of Portunus trituberculatus and its Hox gene families provides insights of decapod evolution.</title>
        <authorList>
            <person name="Jeong J.-H."/>
            <person name="Song I."/>
            <person name="Kim S."/>
            <person name="Choi T."/>
            <person name="Kim D."/>
            <person name="Ryu S."/>
            <person name="Kim W."/>
        </authorList>
    </citation>
    <scope>NUCLEOTIDE SEQUENCE [LARGE SCALE GENOMIC DNA]</scope>
    <source>
        <tissue evidence="2">Muscle</tissue>
    </source>
</reference>
<evidence type="ECO:0000313" key="3">
    <source>
        <dbReference type="Proteomes" id="UP000324222"/>
    </source>
</evidence>
<feature type="compositionally biased region" description="Polar residues" evidence="1">
    <location>
        <begin position="8"/>
        <end position="17"/>
    </location>
</feature>
<feature type="compositionally biased region" description="Basic and acidic residues" evidence="1">
    <location>
        <begin position="68"/>
        <end position="78"/>
    </location>
</feature>
<dbReference type="AlphaFoldDB" id="A0A5B7GA45"/>
<comment type="caution">
    <text evidence="2">The sequence shown here is derived from an EMBL/GenBank/DDBJ whole genome shotgun (WGS) entry which is preliminary data.</text>
</comment>
<accession>A0A5B7GA45</accession>
<keyword evidence="3" id="KW-1185">Reference proteome</keyword>
<organism evidence="2 3">
    <name type="scientific">Portunus trituberculatus</name>
    <name type="common">Swimming crab</name>
    <name type="synonym">Neptunus trituberculatus</name>
    <dbReference type="NCBI Taxonomy" id="210409"/>
    <lineage>
        <taxon>Eukaryota</taxon>
        <taxon>Metazoa</taxon>
        <taxon>Ecdysozoa</taxon>
        <taxon>Arthropoda</taxon>
        <taxon>Crustacea</taxon>
        <taxon>Multicrustacea</taxon>
        <taxon>Malacostraca</taxon>
        <taxon>Eumalacostraca</taxon>
        <taxon>Eucarida</taxon>
        <taxon>Decapoda</taxon>
        <taxon>Pleocyemata</taxon>
        <taxon>Brachyura</taxon>
        <taxon>Eubrachyura</taxon>
        <taxon>Portunoidea</taxon>
        <taxon>Portunidae</taxon>
        <taxon>Portuninae</taxon>
        <taxon>Portunus</taxon>
    </lineage>
</organism>